<feature type="transmembrane region" description="Helical" evidence="1">
    <location>
        <begin position="168"/>
        <end position="192"/>
    </location>
</feature>
<gene>
    <name evidence="3" type="ORF">GE300_03850</name>
</gene>
<dbReference type="Pfam" id="PF00892">
    <property type="entry name" value="EamA"/>
    <property type="match status" value="2"/>
</dbReference>
<organism evidence="3 4">
    <name type="scientific">Halovulum marinum</name>
    <dbReference type="NCBI Taxonomy" id="2662447"/>
    <lineage>
        <taxon>Bacteria</taxon>
        <taxon>Pseudomonadati</taxon>
        <taxon>Pseudomonadota</taxon>
        <taxon>Alphaproteobacteria</taxon>
        <taxon>Rhodobacterales</taxon>
        <taxon>Paracoccaceae</taxon>
        <taxon>Halovulum</taxon>
    </lineage>
</organism>
<evidence type="ECO:0000313" key="3">
    <source>
        <dbReference type="EMBL" id="MSU88754.1"/>
    </source>
</evidence>
<keyword evidence="1" id="KW-0812">Transmembrane</keyword>
<dbReference type="Proteomes" id="UP000474957">
    <property type="component" value="Unassembled WGS sequence"/>
</dbReference>
<name>A0A6L5YYL0_9RHOB</name>
<accession>A0A6L5YYL0</accession>
<dbReference type="SUPFAM" id="SSF103481">
    <property type="entry name" value="Multidrug resistance efflux transporter EmrE"/>
    <property type="match status" value="2"/>
</dbReference>
<feature type="transmembrane region" description="Helical" evidence="1">
    <location>
        <begin position="114"/>
        <end position="132"/>
    </location>
</feature>
<evidence type="ECO:0000256" key="1">
    <source>
        <dbReference type="SAM" id="Phobius"/>
    </source>
</evidence>
<dbReference type="AlphaFoldDB" id="A0A6L5YYL0"/>
<feature type="transmembrane region" description="Helical" evidence="1">
    <location>
        <begin position="138"/>
        <end position="156"/>
    </location>
</feature>
<feature type="domain" description="EamA" evidence="2">
    <location>
        <begin position="3"/>
        <end position="129"/>
    </location>
</feature>
<dbReference type="PANTHER" id="PTHR22911:SF103">
    <property type="entry name" value="BLR2811 PROTEIN"/>
    <property type="match status" value="1"/>
</dbReference>
<feature type="transmembrane region" description="Helical" evidence="1">
    <location>
        <begin position="226"/>
        <end position="246"/>
    </location>
</feature>
<keyword evidence="1" id="KW-0472">Membrane</keyword>
<feature type="transmembrane region" description="Helical" evidence="1">
    <location>
        <begin position="252"/>
        <end position="270"/>
    </location>
</feature>
<protein>
    <submittedName>
        <fullName evidence="3">EamA family transporter</fullName>
    </submittedName>
</protein>
<feature type="transmembrane region" description="Helical" evidence="1">
    <location>
        <begin position="89"/>
        <end position="107"/>
    </location>
</feature>
<sequence length="292" mass="31270">MAGAFFSFTLIDTSAKWLAAAGLPALQVAFVRYAGNFVASLLIFLPREGLSVLRPNAPGLQLGRALMLLGSTMLNFTALSYLPLTVTTAIFFASPVLVCLLSIPLLGETVGLRRFLAILVGFSGVLIITEPWGADFHWAMFLSLGALTCASMYFVLSRMIAGRDDNPTGQIVTSGVPTLLLSPVLFFGWAWPQGVADWLAFVAMGLFATLGHSLLTVGYRYAPASTLAPMVYIQIIYVSIISWAVFRQPPDANTIAGTAVIVGAGLYIWLRERKRPPKKPVTTPGGTAGGPR</sequence>
<evidence type="ECO:0000259" key="2">
    <source>
        <dbReference type="Pfam" id="PF00892"/>
    </source>
</evidence>
<proteinExistence type="predicted"/>
<evidence type="ECO:0000313" key="4">
    <source>
        <dbReference type="Proteomes" id="UP000474957"/>
    </source>
</evidence>
<dbReference type="InterPro" id="IPR037185">
    <property type="entry name" value="EmrE-like"/>
</dbReference>
<dbReference type="EMBL" id="WIND01000002">
    <property type="protein sequence ID" value="MSU88754.1"/>
    <property type="molecule type" value="Genomic_DNA"/>
</dbReference>
<feature type="domain" description="EamA" evidence="2">
    <location>
        <begin position="138"/>
        <end position="264"/>
    </location>
</feature>
<dbReference type="Gene3D" id="1.10.3730.20">
    <property type="match status" value="2"/>
</dbReference>
<reference evidence="3 4" key="1">
    <citation type="submission" date="2019-10" db="EMBL/GenBank/DDBJ databases">
        <title>Cognatihalovulum marinum gen. nov. sp. nov., a new member of the family Rhodobacteraceae isolated from deep seawater of the Northwest Indian Ocean.</title>
        <authorList>
            <person name="Ruan C."/>
            <person name="Wang J."/>
            <person name="Zheng X."/>
            <person name="Song L."/>
            <person name="Zhu Y."/>
            <person name="Huang Y."/>
            <person name="Lu Z."/>
            <person name="Du W."/>
            <person name="Huang L."/>
            <person name="Dai X."/>
        </authorList>
    </citation>
    <scope>NUCLEOTIDE SEQUENCE [LARGE SCALE GENOMIC DNA]</scope>
    <source>
        <strain evidence="3 4">2CG4</strain>
    </source>
</reference>
<keyword evidence="4" id="KW-1185">Reference proteome</keyword>
<keyword evidence="1" id="KW-1133">Transmembrane helix</keyword>
<dbReference type="InterPro" id="IPR000620">
    <property type="entry name" value="EamA_dom"/>
</dbReference>
<dbReference type="GO" id="GO:0016020">
    <property type="term" value="C:membrane"/>
    <property type="evidence" value="ECO:0007669"/>
    <property type="project" value="InterPro"/>
</dbReference>
<comment type="caution">
    <text evidence="3">The sequence shown here is derived from an EMBL/GenBank/DDBJ whole genome shotgun (WGS) entry which is preliminary data.</text>
</comment>
<feature type="transmembrane region" description="Helical" evidence="1">
    <location>
        <begin position="198"/>
        <end position="219"/>
    </location>
</feature>
<dbReference type="PANTHER" id="PTHR22911">
    <property type="entry name" value="ACYL-MALONYL CONDENSING ENZYME-RELATED"/>
    <property type="match status" value="1"/>
</dbReference>